<evidence type="ECO:0000256" key="4">
    <source>
        <dbReference type="ARBA" id="ARBA00023136"/>
    </source>
</evidence>
<dbReference type="OrthoDB" id="1650809at2"/>
<feature type="transmembrane region" description="Helical" evidence="5">
    <location>
        <begin position="190"/>
        <end position="206"/>
    </location>
</feature>
<evidence type="ECO:0000256" key="1">
    <source>
        <dbReference type="ARBA" id="ARBA00022475"/>
    </source>
</evidence>
<dbReference type="GeneID" id="86054177"/>
<gene>
    <name evidence="7" type="ORF">DWY69_19105</name>
    <name evidence="6" type="ORF">DXC51_15760</name>
</gene>
<evidence type="ECO:0000313" key="9">
    <source>
        <dbReference type="Proteomes" id="UP000261166"/>
    </source>
</evidence>
<feature type="transmembrane region" description="Helical" evidence="5">
    <location>
        <begin position="133"/>
        <end position="153"/>
    </location>
</feature>
<dbReference type="AlphaFoldDB" id="A0A3E3I2P6"/>
<keyword evidence="8" id="KW-1185">Reference proteome</keyword>
<evidence type="ECO:0000313" key="8">
    <source>
        <dbReference type="Proteomes" id="UP000260812"/>
    </source>
</evidence>
<dbReference type="EMBL" id="QVLV01000010">
    <property type="protein sequence ID" value="RGE58859.1"/>
    <property type="molecule type" value="Genomic_DNA"/>
</dbReference>
<evidence type="ECO:0000256" key="2">
    <source>
        <dbReference type="ARBA" id="ARBA00022692"/>
    </source>
</evidence>
<protein>
    <submittedName>
        <fullName evidence="6">Sporulation protein</fullName>
    </submittedName>
</protein>
<comment type="caution">
    <text evidence="6">The sequence shown here is derived from an EMBL/GenBank/DDBJ whole genome shotgun (WGS) entry which is preliminary data.</text>
</comment>
<feature type="transmembrane region" description="Helical" evidence="5">
    <location>
        <begin position="39"/>
        <end position="59"/>
    </location>
</feature>
<evidence type="ECO:0000313" key="6">
    <source>
        <dbReference type="EMBL" id="RGE58859.1"/>
    </source>
</evidence>
<dbReference type="EMBL" id="QVLU01000019">
    <property type="protein sequence ID" value="RGE68578.1"/>
    <property type="molecule type" value="Genomic_DNA"/>
</dbReference>
<evidence type="ECO:0000313" key="7">
    <source>
        <dbReference type="EMBL" id="RGE68578.1"/>
    </source>
</evidence>
<reference evidence="6 9" key="1">
    <citation type="submission" date="2018-08" db="EMBL/GenBank/DDBJ databases">
        <title>A genome reference for cultivated species of the human gut microbiota.</title>
        <authorList>
            <person name="Zou Y."/>
            <person name="Xue W."/>
            <person name="Luo G."/>
        </authorList>
    </citation>
    <scope>NUCLEOTIDE SEQUENCE [LARGE SCALE GENOMIC DNA]</scope>
    <source>
        <strain evidence="7 9">AF26-4BH</strain>
        <strain evidence="6">TF05-5AC</strain>
    </source>
</reference>
<dbReference type="GeneID" id="97988283"/>
<dbReference type="Proteomes" id="UP000260812">
    <property type="component" value="Unassembled WGS sequence"/>
</dbReference>
<feature type="transmembrane region" description="Helical" evidence="5">
    <location>
        <begin position="160"/>
        <end position="178"/>
    </location>
</feature>
<keyword evidence="1" id="KW-1003">Cell membrane</keyword>
<dbReference type="RefSeq" id="WP_025490274.1">
    <property type="nucleotide sequence ID" value="NZ_CALBAU010000254.1"/>
</dbReference>
<dbReference type="InterPro" id="IPR003810">
    <property type="entry name" value="Mntp/YtaF"/>
</dbReference>
<name>A0A3E3I2P6_9FIRM</name>
<evidence type="ECO:0000256" key="5">
    <source>
        <dbReference type="SAM" id="Phobius"/>
    </source>
</evidence>
<accession>A0A3E3I2P6</accession>
<keyword evidence="2 5" id="KW-0812">Transmembrane</keyword>
<dbReference type="Pfam" id="PF02659">
    <property type="entry name" value="Mntp"/>
    <property type="match status" value="1"/>
</dbReference>
<organism evidence="6 8">
    <name type="scientific">Eisenbergiella massiliensis</name>
    <dbReference type="NCBI Taxonomy" id="1720294"/>
    <lineage>
        <taxon>Bacteria</taxon>
        <taxon>Bacillati</taxon>
        <taxon>Bacillota</taxon>
        <taxon>Clostridia</taxon>
        <taxon>Lachnospirales</taxon>
        <taxon>Lachnospiraceae</taxon>
        <taxon>Eisenbergiella</taxon>
    </lineage>
</organism>
<evidence type="ECO:0000256" key="3">
    <source>
        <dbReference type="ARBA" id="ARBA00022989"/>
    </source>
</evidence>
<dbReference type="PANTHER" id="PTHR35529">
    <property type="entry name" value="MANGANESE EFFLUX PUMP MNTP-RELATED"/>
    <property type="match status" value="1"/>
</dbReference>
<dbReference type="Proteomes" id="UP000261166">
    <property type="component" value="Unassembled WGS sequence"/>
</dbReference>
<sequence length="208" mass="22433">MLQILVLCLALCMDEFVASIAYGADGISINWKETGVMNGICSACLGAALCFGTALTAVVPENLTKAICFTSLFILGAIRLADSLIKNYINHHYEVRKDIHFSFSQLQFIISIYGNPTAADSDHSQTLSMKETVFLAFAMSIDSLVAGTFAAFLKIHILPTMLAAFLIGVAAMGLGQLLGRKIASRLSWNLSWLSGVLFIVLAFSKLKG</sequence>
<proteinExistence type="predicted"/>
<dbReference type="PANTHER" id="PTHR35529:SF2">
    <property type="entry name" value="SPORULATION PROTEIN YTAF-RELATED"/>
    <property type="match status" value="1"/>
</dbReference>
<keyword evidence="4 5" id="KW-0472">Membrane</keyword>
<keyword evidence="3 5" id="KW-1133">Transmembrane helix</keyword>